<reference evidence="1" key="1">
    <citation type="submission" date="2020-05" db="UniProtKB">
        <authorList>
            <consortium name="EnsemblMetazoa"/>
        </authorList>
    </citation>
    <scope>IDENTIFICATION</scope>
    <source>
        <strain evidence="1">FUMOZ</strain>
    </source>
</reference>
<name>A0A182RK42_ANOFN</name>
<dbReference type="AlphaFoldDB" id="A0A182RK42"/>
<protein>
    <submittedName>
        <fullName evidence="1">Uncharacterized protein</fullName>
    </submittedName>
</protein>
<dbReference type="EnsemblMetazoa" id="AFUN006610-RA">
    <property type="protein sequence ID" value="AFUN006610-PA"/>
    <property type="gene ID" value="AFUN006610"/>
</dbReference>
<accession>A0A182RK42</accession>
<dbReference type="STRING" id="62324.A0A182RK42"/>
<sequence>MGTSAGRGSPATTRRPSIAVRTAHEDWVAAKMDSLRSASCEPNREPEEAGVGVVCRSCGWNDLYGWRFHLSATGSDFDVRKYFTENFTIFK</sequence>
<proteinExistence type="predicted"/>
<dbReference type="VEuPathDB" id="VectorBase:AFUN006610"/>
<evidence type="ECO:0000313" key="1">
    <source>
        <dbReference type="EnsemblMetazoa" id="AFUN006610-PA"/>
    </source>
</evidence>
<organism evidence="1">
    <name type="scientific">Anopheles funestus</name>
    <name type="common">African malaria mosquito</name>
    <dbReference type="NCBI Taxonomy" id="62324"/>
    <lineage>
        <taxon>Eukaryota</taxon>
        <taxon>Metazoa</taxon>
        <taxon>Ecdysozoa</taxon>
        <taxon>Arthropoda</taxon>
        <taxon>Hexapoda</taxon>
        <taxon>Insecta</taxon>
        <taxon>Pterygota</taxon>
        <taxon>Neoptera</taxon>
        <taxon>Endopterygota</taxon>
        <taxon>Diptera</taxon>
        <taxon>Nematocera</taxon>
        <taxon>Culicoidea</taxon>
        <taxon>Culicidae</taxon>
        <taxon>Anophelinae</taxon>
        <taxon>Anopheles</taxon>
    </lineage>
</organism>